<dbReference type="InterPro" id="IPR001584">
    <property type="entry name" value="Integrase_cat-core"/>
</dbReference>
<dbReference type="Pfam" id="PF13976">
    <property type="entry name" value="gag_pre-integrs"/>
    <property type="match status" value="1"/>
</dbReference>
<dbReference type="InterPro" id="IPR025724">
    <property type="entry name" value="GAG-pre-integrase_dom"/>
</dbReference>
<dbReference type="Pfam" id="PF22936">
    <property type="entry name" value="Pol_BBD"/>
    <property type="match status" value="1"/>
</dbReference>
<dbReference type="GO" id="GO:0015074">
    <property type="term" value="P:DNA integration"/>
    <property type="evidence" value="ECO:0007669"/>
    <property type="project" value="InterPro"/>
</dbReference>
<dbReference type="PROSITE" id="PS50994">
    <property type="entry name" value="INTEGRASE"/>
    <property type="match status" value="1"/>
</dbReference>
<proteinExistence type="predicted"/>
<dbReference type="PANTHER" id="PTHR42648:SF21">
    <property type="entry name" value="CYSTEINE-RICH RLK (RECEPTOR-LIKE PROTEIN KINASE) 8"/>
    <property type="match status" value="1"/>
</dbReference>
<evidence type="ECO:0000256" key="1">
    <source>
        <dbReference type="ARBA" id="ARBA00022670"/>
    </source>
</evidence>
<feature type="domain" description="Integrase catalytic" evidence="3">
    <location>
        <begin position="763"/>
        <end position="889"/>
    </location>
</feature>
<dbReference type="GO" id="GO:0003676">
    <property type="term" value="F:nucleic acid binding"/>
    <property type="evidence" value="ECO:0007669"/>
    <property type="project" value="InterPro"/>
</dbReference>
<evidence type="ECO:0000313" key="4">
    <source>
        <dbReference type="EMBL" id="GEV43033.1"/>
    </source>
</evidence>
<dbReference type="AlphaFoldDB" id="A0A699GQI0"/>
<dbReference type="EMBL" id="BKCJ010023293">
    <property type="protein sequence ID" value="GEV43033.1"/>
    <property type="molecule type" value="Genomic_DNA"/>
</dbReference>
<dbReference type="InterPro" id="IPR039537">
    <property type="entry name" value="Retrotran_Ty1/copia-like"/>
</dbReference>
<name>A0A699GQI0_TANCI</name>
<dbReference type="InterPro" id="IPR054722">
    <property type="entry name" value="PolX-like_BBD"/>
</dbReference>
<sequence>MTTPITTSTTDSQMHINIMVAGLRDHPSMLATGRYAQWQSRFLRYIDTRPNGDALRKCILEAVDACKTSHDMWIVIERLQQGESLNIQDVKTNLFSEFGKFTSHDEESMDIKRKVRTKRIAKNANPLVLVDADQHYPDPYSQAPKSHKSYKQSSSTRSNASTICKGKEIAKSITPPSEKPKRVKDSTYHNEKMLLCKQAKKGVSLQVEQSDWLADTDEEIDEQELEAHYSYMAKIHDNKCLVEKDDSNVIPDSPDMCDNDIQIDQNVEDKRDALANLIANLNLDVDENKKIQKILKPSVLGKPTPFSDFLKRKSFSKTKSVPKTNVSEGLSKPVTTQILPQTADKAERNINVINPEMYQIDTRTSQSTTTQLPQTFRNTNPRVSTSIGVIHRTNVSRLQLKSTQMKDKVVQNNSQVKFKKIEVEDHHRISSISNKTKYVTACNDSLKSKTSNVNVVCATYGKCLVDLDHYDCVSKFLNDVNARTKKPNVVPISTRKPKCQANKSIATPLKKIVVSESTIQKSKSYYRILYEKTRIWFKKIKRSTGFITSKDSITISSQLVNFVKRIWRLLFGNLRVIHRTNVSTPQLKSTQKKDKVVPNNSQIVHLILFIADAGCTKHMIGNLKLLCNFLEKYLGTVRFGSDLFSPILGYGDLVQGNITINRVYYVEGLHHNLFSVGLFCDADLEVAFWKSTNDFINSSFLMATALPTQAWLWHRRLSHLNFDYINLLSKKDVMIGLSKLKYVKDQICSSCEVSKAKRNLFKTKVVPSLKGRLNLLHMDLCGPMWVASIDGKKYILVIVDDYSKYTWTLFLRSKDETPEVLKDFLTMIQQNLQTLVIFVRTDKGTKFLNKILHAFFKEEGIEHQTSTLEHLNRMALSKDKTILSLRLLV</sequence>
<organism evidence="4">
    <name type="scientific">Tanacetum cinerariifolium</name>
    <name type="common">Dalmatian daisy</name>
    <name type="synonym">Chrysanthemum cinerariifolium</name>
    <dbReference type="NCBI Taxonomy" id="118510"/>
    <lineage>
        <taxon>Eukaryota</taxon>
        <taxon>Viridiplantae</taxon>
        <taxon>Streptophyta</taxon>
        <taxon>Embryophyta</taxon>
        <taxon>Tracheophyta</taxon>
        <taxon>Spermatophyta</taxon>
        <taxon>Magnoliopsida</taxon>
        <taxon>eudicotyledons</taxon>
        <taxon>Gunneridae</taxon>
        <taxon>Pentapetalae</taxon>
        <taxon>asterids</taxon>
        <taxon>campanulids</taxon>
        <taxon>Asterales</taxon>
        <taxon>Asteraceae</taxon>
        <taxon>Asteroideae</taxon>
        <taxon>Anthemideae</taxon>
        <taxon>Anthemidinae</taxon>
        <taxon>Tanacetum</taxon>
    </lineage>
</organism>
<dbReference type="Pfam" id="PF00665">
    <property type="entry name" value="rve"/>
    <property type="match status" value="1"/>
</dbReference>
<dbReference type="GO" id="GO:0008233">
    <property type="term" value="F:peptidase activity"/>
    <property type="evidence" value="ECO:0007669"/>
    <property type="project" value="UniProtKB-KW"/>
</dbReference>
<comment type="caution">
    <text evidence="4">The sequence shown here is derived from an EMBL/GenBank/DDBJ whole genome shotgun (WGS) entry which is preliminary data.</text>
</comment>
<keyword evidence="1" id="KW-0645">Protease</keyword>
<dbReference type="GO" id="GO:0006508">
    <property type="term" value="P:proteolysis"/>
    <property type="evidence" value="ECO:0007669"/>
    <property type="project" value="UniProtKB-KW"/>
</dbReference>
<reference evidence="4" key="1">
    <citation type="journal article" date="2019" name="Sci. Rep.">
        <title>Draft genome of Tanacetum cinerariifolium, the natural source of mosquito coil.</title>
        <authorList>
            <person name="Yamashiro T."/>
            <person name="Shiraishi A."/>
            <person name="Satake H."/>
            <person name="Nakayama K."/>
        </authorList>
    </citation>
    <scope>NUCLEOTIDE SEQUENCE</scope>
</reference>
<accession>A0A699GQI0</accession>
<feature type="compositionally biased region" description="Polar residues" evidence="2">
    <location>
        <begin position="151"/>
        <end position="161"/>
    </location>
</feature>
<gene>
    <name evidence="4" type="ORF">Tci_115010</name>
</gene>
<dbReference type="InterPro" id="IPR036397">
    <property type="entry name" value="RNaseH_sf"/>
</dbReference>
<protein>
    <recommendedName>
        <fullName evidence="3">Integrase catalytic domain-containing protein</fullName>
    </recommendedName>
</protein>
<feature type="region of interest" description="Disordered" evidence="2">
    <location>
        <begin position="138"/>
        <end position="161"/>
    </location>
</feature>
<keyword evidence="1" id="KW-0378">Hydrolase</keyword>
<dbReference type="InterPro" id="IPR012337">
    <property type="entry name" value="RNaseH-like_sf"/>
</dbReference>
<evidence type="ECO:0000259" key="3">
    <source>
        <dbReference type="PROSITE" id="PS50994"/>
    </source>
</evidence>
<dbReference type="PANTHER" id="PTHR42648">
    <property type="entry name" value="TRANSPOSASE, PUTATIVE-RELATED"/>
    <property type="match status" value="1"/>
</dbReference>
<evidence type="ECO:0000256" key="2">
    <source>
        <dbReference type="SAM" id="MobiDB-lite"/>
    </source>
</evidence>
<dbReference type="Gene3D" id="3.30.420.10">
    <property type="entry name" value="Ribonuclease H-like superfamily/Ribonuclease H"/>
    <property type="match status" value="1"/>
</dbReference>
<dbReference type="SUPFAM" id="SSF53098">
    <property type="entry name" value="Ribonuclease H-like"/>
    <property type="match status" value="1"/>
</dbReference>